<proteinExistence type="predicted"/>
<dbReference type="Proteomes" id="UP000553035">
    <property type="component" value="Unassembled WGS sequence"/>
</dbReference>
<feature type="transmembrane region" description="Helical" evidence="1">
    <location>
        <begin position="34"/>
        <end position="55"/>
    </location>
</feature>
<name>A0A7Y9VXL5_9PSED</name>
<evidence type="ECO:0000313" key="3">
    <source>
        <dbReference type="Proteomes" id="UP000553035"/>
    </source>
</evidence>
<accession>A0A7Y9VXL5</accession>
<gene>
    <name evidence="2" type="ORF">GGI52_003495</name>
</gene>
<sequence length="175" mass="19088">MLGFLMKFALVATTIAPIGLTLAFLVYKVQQDCLKALLIAAVSLVLCGICLEIIVASSRRLNRTTITVSSTKPADKEISGYFVAYMLPILGGGSYFVDAATFSFFAATFFIFIWVSKASYANPILAICGYKFFEIQLSNGANLLLITRSKIHAPSQVTHVRYITSHTALDASKEQ</sequence>
<dbReference type="RefSeq" id="WP_179694052.1">
    <property type="nucleotide sequence ID" value="NZ_JACCAT010000001.1"/>
</dbReference>
<feature type="transmembrane region" description="Helical" evidence="1">
    <location>
        <begin position="95"/>
        <end position="115"/>
    </location>
</feature>
<feature type="transmembrane region" description="Helical" evidence="1">
    <location>
        <begin position="6"/>
        <end position="27"/>
    </location>
</feature>
<evidence type="ECO:0000313" key="2">
    <source>
        <dbReference type="EMBL" id="NYH10452.1"/>
    </source>
</evidence>
<keyword evidence="1" id="KW-0472">Membrane</keyword>
<reference evidence="2 3" key="1">
    <citation type="submission" date="2020-07" db="EMBL/GenBank/DDBJ databases">
        <title>Exploring microbial biodiversity for novel pathways involved in the catabolism of aromatic compounds derived from lignin.</title>
        <authorList>
            <person name="Elkins J."/>
        </authorList>
    </citation>
    <scope>NUCLEOTIDE SEQUENCE [LARGE SCALE GENOMIC DNA]</scope>
    <source>
        <strain evidence="2 3">VanB</strain>
    </source>
</reference>
<dbReference type="EMBL" id="JACCAT010000001">
    <property type="protein sequence ID" value="NYH10452.1"/>
    <property type="molecule type" value="Genomic_DNA"/>
</dbReference>
<comment type="caution">
    <text evidence="2">The sequence shown here is derived from an EMBL/GenBank/DDBJ whole genome shotgun (WGS) entry which is preliminary data.</text>
</comment>
<organism evidence="2 3">
    <name type="scientific">Pseudomonas moraviensis</name>
    <dbReference type="NCBI Taxonomy" id="321662"/>
    <lineage>
        <taxon>Bacteria</taxon>
        <taxon>Pseudomonadati</taxon>
        <taxon>Pseudomonadota</taxon>
        <taxon>Gammaproteobacteria</taxon>
        <taxon>Pseudomonadales</taxon>
        <taxon>Pseudomonadaceae</taxon>
        <taxon>Pseudomonas</taxon>
    </lineage>
</organism>
<dbReference type="AlphaFoldDB" id="A0A7Y9VXL5"/>
<keyword evidence="1" id="KW-1133">Transmembrane helix</keyword>
<evidence type="ECO:0000256" key="1">
    <source>
        <dbReference type="SAM" id="Phobius"/>
    </source>
</evidence>
<keyword evidence="1" id="KW-0812">Transmembrane</keyword>
<protein>
    <submittedName>
        <fullName evidence="2">Uncharacterized protein</fullName>
    </submittedName>
</protein>